<keyword evidence="2" id="KW-1185">Reference proteome</keyword>
<dbReference type="EMBL" id="CAIIXF020000005">
    <property type="protein sequence ID" value="CAH1783832.1"/>
    <property type="molecule type" value="Genomic_DNA"/>
</dbReference>
<comment type="caution">
    <text evidence="1">The sequence shown here is derived from an EMBL/GenBank/DDBJ whole genome shotgun (WGS) entry which is preliminary data.</text>
</comment>
<gene>
    <name evidence="1" type="ORF">OFUS_LOCUS10123</name>
</gene>
<organism evidence="1 2">
    <name type="scientific">Owenia fusiformis</name>
    <name type="common">Polychaete worm</name>
    <dbReference type="NCBI Taxonomy" id="6347"/>
    <lineage>
        <taxon>Eukaryota</taxon>
        <taxon>Metazoa</taxon>
        <taxon>Spiralia</taxon>
        <taxon>Lophotrochozoa</taxon>
        <taxon>Annelida</taxon>
        <taxon>Polychaeta</taxon>
        <taxon>Sedentaria</taxon>
        <taxon>Canalipalpata</taxon>
        <taxon>Sabellida</taxon>
        <taxon>Oweniida</taxon>
        <taxon>Oweniidae</taxon>
        <taxon>Owenia</taxon>
    </lineage>
</organism>
<evidence type="ECO:0000313" key="2">
    <source>
        <dbReference type="Proteomes" id="UP000749559"/>
    </source>
</evidence>
<protein>
    <submittedName>
        <fullName evidence="1">Uncharacterized protein</fullName>
    </submittedName>
</protein>
<dbReference type="Proteomes" id="UP000749559">
    <property type="component" value="Unassembled WGS sequence"/>
</dbReference>
<reference evidence="1" key="1">
    <citation type="submission" date="2022-03" db="EMBL/GenBank/DDBJ databases">
        <authorList>
            <person name="Martin C."/>
        </authorList>
    </citation>
    <scope>NUCLEOTIDE SEQUENCE</scope>
</reference>
<sequence length="305" mass="35734">MLNGKTIYHSMIESAILSGCSIWTLTKSNIALMKSIQYRAAQAVLQLKCKPTRPALLGDLGWTPIDLTIEKRQIAYFKYLKFDLAHSSLPHKVLTHLIKQHSEGNEAPWKYVSNIKSILIKRGLDDVLFRDDCEWYNTYEGICRQERTTNFIDDISHFKSLNTYSTFKNHPYQENYLKQDFDFYGSRLKFLARTNNFCLESNYSVWGKSDGKCKLCSLNVHEDLQHRLLLCEHFKEERESFFHTVCKQCPSDLFSDFIKGNLTEKLTFILGDETFSKWGQDYFRLFDSIVKSFLTQVYKPRDLCL</sequence>
<proteinExistence type="predicted"/>
<evidence type="ECO:0000313" key="1">
    <source>
        <dbReference type="EMBL" id="CAH1783832.1"/>
    </source>
</evidence>
<accession>A0A8S4NQV3</accession>
<name>A0A8S4NQV3_OWEFU</name>
<dbReference type="AlphaFoldDB" id="A0A8S4NQV3"/>